<comment type="subunit">
    <text evidence="1">Homotetramer.</text>
</comment>
<dbReference type="InterPro" id="IPR015590">
    <property type="entry name" value="Aldehyde_DH_dom"/>
</dbReference>
<dbReference type="RefSeq" id="WP_241445593.1">
    <property type="nucleotide sequence ID" value="NZ_JAKZHW010000001.1"/>
</dbReference>
<evidence type="ECO:0000256" key="2">
    <source>
        <dbReference type="ARBA" id="ARBA00023002"/>
    </source>
</evidence>
<accession>A0ABS9VIZ0</accession>
<dbReference type="InterPro" id="IPR044638">
    <property type="entry name" value="ALDH7A1-like"/>
</dbReference>
<dbReference type="Proteomes" id="UP001203058">
    <property type="component" value="Unassembled WGS sequence"/>
</dbReference>
<feature type="domain" description="Aldehyde dehydrogenase" evidence="7">
    <location>
        <begin position="20"/>
        <end position="466"/>
    </location>
</feature>
<dbReference type="Pfam" id="PF00171">
    <property type="entry name" value="Aldedh"/>
    <property type="match status" value="1"/>
</dbReference>
<protein>
    <recommendedName>
        <fullName evidence="4">aldehyde dehydrogenase (NAD(+))</fullName>
        <ecNumber evidence="4">1.2.1.3</ecNumber>
    </recommendedName>
</protein>
<keyword evidence="2 6" id="KW-0560">Oxidoreductase</keyword>
<evidence type="ECO:0000259" key="7">
    <source>
        <dbReference type="Pfam" id="PF00171"/>
    </source>
</evidence>
<dbReference type="SUPFAM" id="SSF53720">
    <property type="entry name" value="ALDH-like"/>
    <property type="match status" value="1"/>
</dbReference>
<evidence type="ECO:0000256" key="1">
    <source>
        <dbReference type="ARBA" id="ARBA00011881"/>
    </source>
</evidence>
<evidence type="ECO:0000256" key="3">
    <source>
        <dbReference type="ARBA" id="ARBA00023027"/>
    </source>
</evidence>
<gene>
    <name evidence="8" type="ORF">LZ016_02365</name>
</gene>
<dbReference type="InterPro" id="IPR016163">
    <property type="entry name" value="Ald_DH_C"/>
</dbReference>
<keyword evidence="3" id="KW-0520">NAD</keyword>
<dbReference type="EC" id="1.2.1.3" evidence="4"/>
<dbReference type="PANTHER" id="PTHR43521:SF1">
    <property type="entry name" value="ALPHA-AMINOADIPIC SEMIALDEHYDE DEHYDROGENASE"/>
    <property type="match status" value="1"/>
</dbReference>
<comment type="caution">
    <text evidence="8">The sequence shown here is derived from an EMBL/GenBank/DDBJ whole genome shotgun (WGS) entry which is preliminary data.</text>
</comment>
<sequence>MTPAEEAASILKQFGVGSSGDLASTSPIDGSEIGRVATGDPSVAAAKAAQAFDHWKTVPAPRRGELVRLLGEELRAAKEPLAQLVTLESGKIVQEGLGEVQEMIDICDFAVGLSRQLYGLTIASERANHRMMEQWHPLGPVLVISAFNFPVAVWAWNAALALVCGDPVIWKPSEKTPLVAEAVIALMGRALERFGDAPEGLVTLIQGGRDVGEALVDDPRVALVSATGSTAMGRAVGPRVAQRFGRVLLELGGNNAMIVCPTADLALAERATLFSAAGTAGQRCTTLRRLIIHESVADALVARLKQLFANVRIGDPREPDTLIGPLIDEAAFDGMERVLGDGIERVEAVSGGFYVRPAIVEAPAQEGTVLQETFAPILYVLRYRDFSEALALNNSVPQGLSSSIFTNDLREAEQFLSAAGSDCGIANVNIGPSGAEIGGAFGGEKETGGGRESGSDAWRAYMRRQTNTINYGTDLPLAQGIRFDVAP</sequence>
<evidence type="ECO:0000313" key="9">
    <source>
        <dbReference type="Proteomes" id="UP001203058"/>
    </source>
</evidence>
<evidence type="ECO:0000256" key="5">
    <source>
        <dbReference type="PROSITE-ProRule" id="PRU10007"/>
    </source>
</evidence>
<organism evidence="8 9">
    <name type="scientific">Sphingomonas telluris</name>
    <dbReference type="NCBI Taxonomy" id="2907998"/>
    <lineage>
        <taxon>Bacteria</taxon>
        <taxon>Pseudomonadati</taxon>
        <taxon>Pseudomonadota</taxon>
        <taxon>Alphaproteobacteria</taxon>
        <taxon>Sphingomonadales</taxon>
        <taxon>Sphingomonadaceae</taxon>
        <taxon>Sphingomonas</taxon>
    </lineage>
</organism>
<dbReference type="Gene3D" id="3.40.309.10">
    <property type="entry name" value="Aldehyde Dehydrogenase, Chain A, domain 2"/>
    <property type="match status" value="1"/>
</dbReference>
<dbReference type="PROSITE" id="PS00687">
    <property type="entry name" value="ALDEHYDE_DEHYDR_GLU"/>
    <property type="match status" value="1"/>
</dbReference>
<dbReference type="CDD" id="cd07130">
    <property type="entry name" value="ALDH_F7_AASADH"/>
    <property type="match status" value="1"/>
</dbReference>
<dbReference type="InterPro" id="IPR016161">
    <property type="entry name" value="Ald_DH/histidinol_DH"/>
</dbReference>
<dbReference type="InterPro" id="IPR029510">
    <property type="entry name" value="Ald_DH_CS_GLU"/>
</dbReference>
<evidence type="ECO:0000313" key="8">
    <source>
        <dbReference type="EMBL" id="MCH8614950.1"/>
    </source>
</evidence>
<evidence type="ECO:0000256" key="4">
    <source>
        <dbReference type="ARBA" id="ARBA00024226"/>
    </source>
</evidence>
<dbReference type="InterPro" id="IPR016162">
    <property type="entry name" value="Ald_DH_N"/>
</dbReference>
<dbReference type="Gene3D" id="3.40.605.10">
    <property type="entry name" value="Aldehyde Dehydrogenase, Chain A, domain 1"/>
    <property type="match status" value="1"/>
</dbReference>
<reference evidence="8 9" key="1">
    <citation type="submission" date="2022-03" db="EMBL/GenBank/DDBJ databases">
        <authorList>
            <person name="Jo J.-H."/>
            <person name="Im W.-T."/>
        </authorList>
    </citation>
    <scope>NUCLEOTIDE SEQUENCE [LARGE SCALE GENOMIC DNA]</scope>
    <source>
        <strain evidence="8 9">SM33</strain>
    </source>
</reference>
<dbReference type="PANTHER" id="PTHR43521">
    <property type="entry name" value="ALPHA-AMINOADIPIC SEMIALDEHYDE DEHYDROGENASE"/>
    <property type="match status" value="1"/>
</dbReference>
<name>A0ABS9VIZ0_9SPHN</name>
<evidence type="ECO:0000256" key="6">
    <source>
        <dbReference type="RuleBase" id="RU003345"/>
    </source>
</evidence>
<comment type="similarity">
    <text evidence="6">Belongs to the aldehyde dehydrogenase family.</text>
</comment>
<proteinExistence type="inferred from homology"/>
<dbReference type="EMBL" id="JAKZHW010000001">
    <property type="protein sequence ID" value="MCH8614950.1"/>
    <property type="molecule type" value="Genomic_DNA"/>
</dbReference>
<feature type="active site" evidence="5">
    <location>
        <position position="250"/>
    </location>
</feature>
<keyword evidence="9" id="KW-1185">Reference proteome</keyword>